<feature type="transmembrane region" description="Helical" evidence="1">
    <location>
        <begin position="121"/>
        <end position="142"/>
    </location>
</feature>
<feature type="transmembrane region" description="Helical" evidence="1">
    <location>
        <begin position="69"/>
        <end position="87"/>
    </location>
</feature>
<dbReference type="HOGENOM" id="CLU_049023_0_0_9"/>
<organism evidence="2 3">
    <name type="scientific">Desulfosporosinus orientis (strain ATCC 19365 / DSM 765 / NCIMB 8382 / VKM B-1628 / Singapore I)</name>
    <name type="common">Desulfotomaculum orientis</name>
    <dbReference type="NCBI Taxonomy" id="768706"/>
    <lineage>
        <taxon>Bacteria</taxon>
        <taxon>Bacillati</taxon>
        <taxon>Bacillota</taxon>
        <taxon>Clostridia</taxon>
        <taxon>Eubacteriales</taxon>
        <taxon>Desulfitobacteriaceae</taxon>
        <taxon>Desulfosporosinus</taxon>
    </lineage>
</organism>
<dbReference type="KEGG" id="dor:Desor_4499"/>
<dbReference type="RefSeq" id="WP_014186715.1">
    <property type="nucleotide sequence ID" value="NC_016584.1"/>
</dbReference>
<evidence type="ECO:0000313" key="3">
    <source>
        <dbReference type="Proteomes" id="UP000006346"/>
    </source>
</evidence>
<evidence type="ECO:0000313" key="2">
    <source>
        <dbReference type="EMBL" id="AET69908.1"/>
    </source>
</evidence>
<dbReference type="AlphaFoldDB" id="G7W9J1"/>
<feature type="transmembrane region" description="Helical" evidence="1">
    <location>
        <begin position="253"/>
        <end position="275"/>
    </location>
</feature>
<feature type="transmembrane region" description="Helical" evidence="1">
    <location>
        <begin position="353"/>
        <end position="374"/>
    </location>
</feature>
<evidence type="ECO:0000256" key="1">
    <source>
        <dbReference type="SAM" id="Phobius"/>
    </source>
</evidence>
<keyword evidence="3" id="KW-1185">Reference proteome</keyword>
<feature type="transmembrane region" description="Helical" evidence="1">
    <location>
        <begin position="221"/>
        <end position="241"/>
    </location>
</feature>
<feature type="transmembrane region" description="Helical" evidence="1">
    <location>
        <begin position="394"/>
        <end position="414"/>
    </location>
</feature>
<protein>
    <recommendedName>
        <fullName evidence="4">DUF4153 domain-containing protein</fullName>
    </recommendedName>
</protein>
<feature type="transmembrane region" description="Helical" evidence="1">
    <location>
        <begin position="188"/>
        <end position="209"/>
    </location>
</feature>
<dbReference type="PATRIC" id="fig|768706.3.peg.4571"/>
<proteinExistence type="predicted"/>
<evidence type="ECO:0008006" key="4">
    <source>
        <dbReference type="Google" id="ProtNLM"/>
    </source>
</evidence>
<dbReference type="eggNOG" id="ENOG502Z81H">
    <property type="taxonomic scope" value="Bacteria"/>
</dbReference>
<keyword evidence="1" id="KW-0812">Transmembrane</keyword>
<feature type="transmembrane region" description="Helical" evidence="1">
    <location>
        <begin position="93"/>
        <end position="114"/>
    </location>
</feature>
<feature type="transmembrane region" description="Helical" evidence="1">
    <location>
        <begin position="320"/>
        <end position="341"/>
    </location>
</feature>
<name>G7W9J1_DESOD</name>
<dbReference type="EMBL" id="CP003108">
    <property type="protein sequence ID" value="AET69908.1"/>
    <property type="molecule type" value="Genomic_DNA"/>
</dbReference>
<feature type="transmembrane region" description="Helical" evidence="1">
    <location>
        <begin position="148"/>
        <end position="168"/>
    </location>
</feature>
<dbReference type="OrthoDB" id="637094at2"/>
<feature type="transmembrane region" description="Helical" evidence="1">
    <location>
        <begin position="287"/>
        <end position="308"/>
    </location>
</feature>
<dbReference type="STRING" id="768706.Desor_4499"/>
<accession>G7W9J1</accession>
<dbReference type="Proteomes" id="UP000006346">
    <property type="component" value="Chromosome"/>
</dbReference>
<reference evidence="3" key="1">
    <citation type="submission" date="2011-11" db="EMBL/GenBank/DDBJ databases">
        <title>Complete sequence of Desulfosporosinus orientis DSM 765.</title>
        <authorList>
            <person name="Lucas S."/>
            <person name="Han J."/>
            <person name="Lapidus A."/>
            <person name="Cheng J.-F."/>
            <person name="Goodwin L."/>
            <person name="Pitluck S."/>
            <person name="Peters L."/>
            <person name="Ovchinnikova G."/>
            <person name="Teshima H."/>
            <person name="Detter J.C."/>
            <person name="Han C."/>
            <person name="Tapia R."/>
            <person name="Land M."/>
            <person name="Hauser L."/>
            <person name="Kyrpides N."/>
            <person name="Ivanova N."/>
            <person name="Pagani I."/>
            <person name="Pester M."/>
            <person name="Spring S."/>
            <person name="Ollivier B."/>
            <person name="Rattei T."/>
            <person name="Klenk H.-P."/>
            <person name="Wagner M."/>
            <person name="Loy A."/>
            <person name="Woyke T."/>
        </authorList>
    </citation>
    <scope>NUCLEOTIDE SEQUENCE [LARGE SCALE GENOMIC DNA]</scope>
    <source>
        <strain evidence="3">ATCC 19365 / DSM 765 / NCIMB 8382 / VKM B-1628</strain>
    </source>
</reference>
<sequence>MENLISENIEQPAELERLYRQEPERFIRAFPQVFKEHQDLIILKVWQERLNYNSTRNESLESDAKWKDLLLVIVISLLAGTIARLLFPSIDKGLINPANIVFSIFPLLSFYFLLKNRPSKKLILSIGLSYLAALIYLNFLPVKNSDSIILANLHLPFFLWSIVAISFIGDYRLQPGKVLEYLKYNGELLISAGLLHICGMVLTALTIGLFKVIQVNIEDFYINNIAIYGVAGSPFVATYLAKTRGITKNIAPYLAKIFSPLVLITLSVYLATIIITQKNPYTDREFLLIFNLMLILVLAITIFSVAGRETGSKIAFNDRIIFALLTVAIVIDCVALSAIVFRLTSYGITPNRLAVLGMNLLVFVHLVRITVNYFRFLLGKVKVETIEAAITQYLPIYSLWALIVAIFFPLIFTYK</sequence>
<keyword evidence="1" id="KW-1133">Transmembrane helix</keyword>
<keyword evidence="1" id="KW-0472">Membrane</keyword>
<gene>
    <name evidence="2" type="ordered locus">Desor_4499</name>
</gene>
<reference evidence="2 3" key="2">
    <citation type="journal article" date="2012" name="J. Bacteriol.">
        <title>Complete genome sequences of Desulfosporosinus orientis DSM765T, Desulfosporosinus youngiae DSM17734T, Desulfosporosinus meridiei DSM13257T, and Desulfosporosinus acidiphilus DSM22704T.</title>
        <authorList>
            <person name="Pester M."/>
            <person name="Brambilla E."/>
            <person name="Alazard D."/>
            <person name="Rattei T."/>
            <person name="Weinmaier T."/>
            <person name="Han J."/>
            <person name="Lucas S."/>
            <person name="Lapidus A."/>
            <person name="Cheng J.F."/>
            <person name="Goodwin L."/>
            <person name="Pitluck S."/>
            <person name="Peters L."/>
            <person name="Ovchinnikova G."/>
            <person name="Teshima H."/>
            <person name="Detter J.C."/>
            <person name="Han C.S."/>
            <person name="Tapia R."/>
            <person name="Land M.L."/>
            <person name="Hauser L."/>
            <person name="Kyrpides N.C."/>
            <person name="Ivanova N.N."/>
            <person name="Pagani I."/>
            <person name="Huntmann M."/>
            <person name="Wei C.L."/>
            <person name="Davenport K.W."/>
            <person name="Daligault H."/>
            <person name="Chain P.S."/>
            <person name="Chen A."/>
            <person name="Mavromatis K."/>
            <person name="Markowitz V."/>
            <person name="Szeto E."/>
            <person name="Mikhailova N."/>
            <person name="Pati A."/>
            <person name="Wagner M."/>
            <person name="Woyke T."/>
            <person name="Ollivier B."/>
            <person name="Klenk H.P."/>
            <person name="Spring S."/>
            <person name="Loy A."/>
        </authorList>
    </citation>
    <scope>NUCLEOTIDE SEQUENCE [LARGE SCALE GENOMIC DNA]</scope>
    <source>
        <strain evidence="3">ATCC 19365 / DSM 765 / NCIMB 8382 / VKM B-1628</strain>
    </source>
</reference>